<dbReference type="PANTHER" id="PTHR37577">
    <property type="entry name" value="INTEGRAL MEMBRANE PROTEIN"/>
    <property type="match status" value="1"/>
</dbReference>
<dbReference type="AlphaFoldDB" id="A0AA39WFP8"/>
<evidence type="ECO:0000313" key="2">
    <source>
        <dbReference type="EMBL" id="KAK0614536.1"/>
    </source>
</evidence>
<dbReference type="EMBL" id="JAULSU010000006">
    <property type="protein sequence ID" value="KAK0614536.1"/>
    <property type="molecule type" value="Genomic_DNA"/>
</dbReference>
<feature type="transmembrane region" description="Helical" evidence="1">
    <location>
        <begin position="267"/>
        <end position="286"/>
    </location>
</feature>
<accession>A0AA39WFP8</accession>
<dbReference type="Proteomes" id="UP001175000">
    <property type="component" value="Unassembled WGS sequence"/>
</dbReference>
<dbReference type="InterPro" id="IPR053018">
    <property type="entry name" value="Elsinochrome_Biosynth-Asso"/>
</dbReference>
<feature type="transmembrane region" description="Helical" evidence="1">
    <location>
        <begin position="388"/>
        <end position="406"/>
    </location>
</feature>
<keyword evidence="1" id="KW-0472">Membrane</keyword>
<evidence type="ECO:0000256" key="1">
    <source>
        <dbReference type="SAM" id="Phobius"/>
    </source>
</evidence>
<dbReference type="PANTHER" id="PTHR37577:SF1">
    <property type="entry name" value="INTEGRAL MEMBRANE PROTEIN"/>
    <property type="match status" value="1"/>
</dbReference>
<protein>
    <submittedName>
        <fullName evidence="2">Uncharacterized protein</fullName>
    </submittedName>
</protein>
<keyword evidence="1" id="KW-1133">Transmembrane helix</keyword>
<reference evidence="2" key="1">
    <citation type="submission" date="2023-06" db="EMBL/GenBank/DDBJ databases">
        <title>Genome-scale phylogeny and comparative genomics of the fungal order Sordariales.</title>
        <authorList>
            <consortium name="Lawrence Berkeley National Laboratory"/>
            <person name="Hensen N."/>
            <person name="Bonometti L."/>
            <person name="Westerberg I."/>
            <person name="Brannstrom I.O."/>
            <person name="Guillou S."/>
            <person name="Cros-Aarteil S."/>
            <person name="Calhoun S."/>
            <person name="Haridas S."/>
            <person name="Kuo A."/>
            <person name="Mondo S."/>
            <person name="Pangilinan J."/>
            <person name="Riley R."/>
            <person name="Labutti K."/>
            <person name="Andreopoulos B."/>
            <person name="Lipzen A."/>
            <person name="Chen C."/>
            <person name="Yanf M."/>
            <person name="Daum C."/>
            <person name="Ng V."/>
            <person name="Clum A."/>
            <person name="Steindorff A."/>
            <person name="Ohm R."/>
            <person name="Martin F."/>
            <person name="Silar P."/>
            <person name="Natvig D."/>
            <person name="Lalanne C."/>
            <person name="Gautier V."/>
            <person name="Ament-Velasquez S.L."/>
            <person name="Kruys A."/>
            <person name="Hutchinson M.I."/>
            <person name="Powell A.J."/>
            <person name="Barry K."/>
            <person name="Miller A.N."/>
            <person name="Grigoriev I.V."/>
            <person name="Debuchy R."/>
            <person name="Gladieux P."/>
            <person name="Thoren M.H."/>
            <person name="Johannesson H."/>
        </authorList>
    </citation>
    <scope>NUCLEOTIDE SEQUENCE</scope>
    <source>
        <strain evidence="2">CBS 606.72</strain>
    </source>
</reference>
<gene>
    <name evidence="2" type="ORF">B0T14DRAFT_593012</name>
</gene>
<comment type="caution">
    <text evidence="2">The sequence shown here is derived from an EMBL/GenBank/DDBJ whole genome shotgun (WGS) entry which is preliminary data.</text>
</comment>
<feature type="transmembrane region" description="Helical" evidence="1">
    <location>
        <begin position="179"/>
        <end position="202"/>
    </location>
</feature>
<organism evidence="2 3">
    <name type="scientific">Immersiella caudata</name>
    <dbReference type="NCBI Taxonomy" id="314043"/>
    <lineage>
        <taxon>Eukaryota</taxon>
        <taxon>Fungi</taxon>
        <taxon>Dikarya</taxon>
        <taxon>Ascomycota</taxon>
        <taxon>Pezizomycotina</taxon>
        <taxon>Sordariomycetes</taxon>
        <taxon>Sordariomycetidae</taxon>
        <taxon>Sordariales</taxon>
        <taxon>Lasiosphaeriaceae</taxon>
        <taxon>Immersiella</taxon>
    </lineage>
</organism>
<proteinExistence type="predicted"/>
<feature type="transmembrane region" description="Helical" evidence="1">
    <location>
        <begin position="328"/>
        <end position="348"/>
    </location>
</feature>
<name>A0AA39WFP8_9PEZI</name>
<keyword evidence="3" id="KW-1185">Reference proteome</keyword>
<sequence length="429" mass="48996">MLFLEMGNTCSADVFCEYNGSLVTPIPFDADPDIAGIGVLTERFEVIASFLVSAWLTYAVALYTYCSIKDTVEDDPYGTRLDWLLFEHIDLIRNRLLAAALKLYTFLLRRRPVFRTPEPYDALCKHLGNMNRKFPWGKRTLVTKGQMENICLMFSDQQLVTGASILIVGYVRHCEITQYHFYVVCLLGLMSFATFQSVVLIIRGRIRQKLKRGWRFAWITTLFGCALVTNFVIYNDNFLAIFHFGLKMQCIWMALPGDFTKDQLPYVIIGVLMDVWSYFSIIGYLYPEVVRTQPFRGIITITSRVLRAPAYLYIWTWKRTTSRIIRGCAYVLFLVSFTMQELLASLYVDLIRIFAYLYQTTLSIKWARGRATANGREGEEDSWGFGQILPMLLLALPVLAFAEAIVSDGQCLLTLPGSQGTTSFCPALN</sequence>
<evidence type="ECO:0000313" key="3">
    <source>
        <dbReference type="Proteomes" id="UP001175000"/>
    </source>
</evidence>
<keyword evidence="1" id="KW-0812">Transmembrane</keyword>